<dbReference type="InterPro" id="IPR005084">
    <property type="entry name" value="CBM6"/>
</dbReference>
<dbReference type="Pfam" id="PF07995">
    <property type="entry name" value="GSDH"/>
    <property type="match status" value="1"/>
</dbReference>
<dbReference type="InterPro" id="IPR000601">
    <property type="entry name" value="PKD_dom"/>
</dbReference>
<dbReference type="Pfam" id="PF03422">
    <property type="entry name" value="CBM_6"/>
    <property type="match status" value="1"/>
</dbReference>
<dbReference type="PANTHER" id="PTHR40469:SF2">
    <property type="entry name" value="GALACTOSE-BINDING DOMAIN-LIKE SUPERFAMILY PROTEIN"/>
    <property type="match status" value="1"/>
</dbReference>
<dbReference type="InterPro" id="IPR011042">
    <property type="entry name" value="6-blade_b-propeller_TolB-like"/>
</dbReference>
<dbReference type="SMART" id="SM00089">
    <property type="entry name" value="PKD"/>
    <property type="match status" value="2"/>
</dbReference>
<dbReference type="InterPro" id="IPR035986">
    <property type="entry name" value="PKD_dom_sf"/>
</dbReference>
<dbReference type="Gene3D" id="3.40.50.880">
    <property type="match status" value="1"/>
</dbReference>
<protein>
    <submittedName>
        <fullName evidence="5">ThuA domain-containing protein</fullName>
    </submittedName>
</protein>
<evidence type="ECO:0000256" key="1">
    <source>
        <dbReference type="ARBA" id="ARBA00022729"/>
    </source>
</evidence>
<dbReference type="InterPro" id="IPR013783">
    <property type="entry name" value="Ig-like_fold"/>
</dbReference>
<proteinExistence type="predicted"/>
<feature type="compositionally biased region" description="Low complexity" evidence="2">
    <location>
        <begin position="1"/>
        <end position="11"/>
    </location>
</feature>
<evidence type="ECO:0000256" key="2">
    <source>
        <dbReference type="SAM" id="MobiDB-lite"/>
    </source>
</evidence>
<dbReference type="SUPFAM" id="SSF49785">
    <property type="entry name" value="Galactose-binding domain-like"/>
    <property type="match status" value="1"/>
</dbReference>
<dbReference type="SUPFAM" id="SSF50952">
    <property type="entry name" value="Soluble quinoprotein glucose dehydrogenase"/>
    <property type="match status" value="1"/>
</dbReference>
<dbReference type="SMART" id="SM00606">
    <property type="entry name" value="CBD_IV"/>
    <property type="match status" value="1"/>
</dbReference>
<feature type="region of interest" description="Disordered" evidence="2">
    <location>
        <begin position="453"/>
        <end position="472"/>
    </location>
</feature>
<dbReference type="Gene3D" id="2.120.10.30">
    <property type="entry name" value="TolB, C-terminal domain"/>
    <property type="match status" value="1"/>
</dbReference>
<dbReference type="PANTHER" id="PTHR40469">
    <property type="entry name" value="SECRETED GLYCOSYL HYDROLASE"/>
    <property type="match status" value="1"/>
</dbReference>
<dbReference type="Gene3D" id="2.60.120.260">
    <property type="entry name" value="Galactose-binding domain-like"/>
    <property type="match status" value="1"/>
</dbReference>
<evidence type="ECO:0000313" key="5">
    <source>
        <dbReference type="EMBL" id="GAA3098289.1"/>
    </source>
</evidence>
<evidence type="ECO:0000259" key="3">
    <source>
        <dbReference type="PROSITE" id="PS50093"/>
    </source>
</evidence>
<reference evidence="6" key="1">
    <citation type="journal article" date="2019" name="Int. J. Syst. Evol. Microbiol.">
        <title>The Global Catalogue of Microorganisms (GCM) 10K type strain sequencing project: providing services to taxonomists for standard genome sequencing and annotation.</title>
        <authorList>
            <consortium name="The Broad Institute Genomics Platform"/>
            <consortium name="The Broad Institute Genome Sequencing Center for Infectious Disease"/>
            <person name="Wu L."/>
            <person name="Ma J."/>
        </authorList>
    </citation>
    <scope>NUCLEOTIDE SEQUENCE [LARGE SCALE GENOMIC DNA]</scope>
    <source>
        <strain evidence="6">JCM 9092</strain>
    </source>
</reference>
<dbReference type="InterPro" id="IPR029062">
    <property type="entry name" value="Class_I_gatase-like"/>
</dbReference>
<comment type="caution">
    <text evidence="5">The sequence shown here is derived from an EMBL/GenBank/DDBJ whole genome shotgun (WGS) entry which is preliminary data.</text>
</comment>
<feature type="domain" description="CBM6" evidence="4">
    <location>
        <begin position="945"/>
        <end position="1079"/>
    </location>
</feature>
<organism evidence="5 6">
    <name type="scientific">Streptomyces rectiviolaceus</name>
    <dbReference type="NCBI Taxonomy" id="332591"/>
    <lineage>
        <taxon>Bacteria</taxon>
        <taxon>Bacillati</taxon>
        <taxon>Actinomycetota</taxon>
        <taxon>Actinomycetes</taxon>
        <taxon>Kitasatosporales</taxon>
        <taxon>Streptomycetaceae</taxon>
        <taxon>Streptomyces</taxon>
    </lineage>
</organism>
<dbReference type="SUPFAM" id="SSF49299">
    <property type="entry name" value="PKD domain"/>
    <property type="match status" value="2"/>
</dbReference>
<dbReference type="Gene3D" id="2.60.40.10">
    <property type="entry name" value="Immunoglobulins"/>
    <property type="match status" value="2"/>
</dbReference>
<gene>
    <name evidence="5" type="ORF">GCM10010449_22130</name>
</gene>
<feature type="domain" description="PKD" evidence="3">
    <location>
        <begin position="751"/>
        <end position="819"/>
    </location>
</feature>
<dbReference type="Pfam" id="PF06283">
    <property type="entry name" value="ThuA"/>
    <property type="match status" value="1"/>
</dbReference>
<dbReference type="CDD" id="cd04084">
    <property type="entry name" value="CBM6_xylanase-like"/>
    <property type="match status" value="1"/>
</dbReference>
<feature type="domain" description="PKD" evidence="3">
    <location>
        <begin position="1117"/>
        <end position="1174"/>
    </location>
</feature>
<sequence>MSSTSPTAPRRGPLRPRPGRTTPSPWLALIALLALVIGLGLTAPPRATAQTEPAAAAAPFRVLVFSKVTNFPHDSIPAGVEAIKKLGAENGFEVEATDDAAAFTDANLARFQAIVFNNTNSTPEKGDLLDAEQRAAFQKYVRAGGGWVGLHAASASERDWTWYEGLVGAIFDKHPEVQTGRVKVLDHAHPSTKGLPELWERTEEWYNWRTNPTGKVHTLAQVKVRDGVTGLDEGVDQPWSWCQNYDGGRSWYTAGGHAASAFQEEGFLKHILGGIEWAAGNKPGDCTATKTGAFQRTPLATNDLADPFELAVAPDRRVFFVQRTGKLKIIDQETLKVSTALDFDYSPEMTSQSDGLLGLALDPKFQDNHWVYLLNSDKTEKRINLSRFTEAGGKVDPASEKRILTIPTFRGEGRANSHMAGSIAFDKKGDLYIATGDNTDPFASDGFSPIDEREGRRAWDAQGTSGNTNDLRGKVLRVTPKDDGTYSVPEGNLFAPGTDKTRSEIYAMGMRNPFRITTDPLSGALLMADYGPDAKAAVADRGPEGTVEYNRITKAGNYGWPYCVGDNTPFNDYDFATKKSGAKFDCSKIVNDSPNNTGLRDLPPAKAANVWYAYSASEKFPELGTGGGGPMSGPVYDYDAANTYKTKFPEYFEGKWFNYELTRQWFKVFSMQEKDQTFTDPRFDPAKAGDLNSINSIFPDMKWNQPFDADFGPDGAMYVIDFGLGSGTGRGGSNEGAGIYRIDYVADGRLPDARIKASPDNGSTPLKVTFSSEGSGLPGGKPVTYAWDFDGDGTTDSTEANPTYTYTKKGQFSARLKVTGPDELSGLAVHEVTVGNTRPVVTIQQPPSGGTFSFGDTIPFKIKVTDKEDGPIDCKRVVVQSQLGHDTHLHPLDNYTGCAGEIVTDAGDSHGPGQNLYYGITAQYEDKGASGVPALTGSSSLTLRTSYREAEHRTATGGAHEGAVIGDRADASGGKRLIEIEDGDWVSFDPVNLKGVDSLTVGAASGGLGGDIEFRAGSPTGKLLGKVSVPNTGGWGNFISPTTELADHDGTTKLYAVFTNPEWSSDKADLLTVDWLHFNGPGVEKKAGAKVTVKAAPADGTAPLAVKLTSTVKLPEGRTAASYHWDFGDNAKPSGTETGSAEHTYARAGTYTAHLSVTDDKGDTTTGAVRITAK</sequence>
<keyword evidence="6" id="KW-1185">Reference proteome</keyword>
<dbReference type="CDD" id="cd00146">
    <property type="entry name" value="PKD"/>
    <property type="match status" value="2"/>
</dbReference>
<keyword evidence="1" id="KW-0732">Signal</keyword>
<accession>A0ABP6MDS7</accession>
<dbReference type="InterPro" id="IPR011041">
    <property type="entry name" value="Quinoprot_gluc/sorb_DH_b-prop"/>
</dbReference>
<dbReference type="InterPro" id="IPR008979">
    <property type="entry name" value="Galactose-bd-like_sf"/>
</dbReference>
<name>A0ABP6MDS7_9ACTN</name>
<feature type="region of interest" description="Disordered" evidence="2">
    <location>
        <begin position="1"/>
        <end position="21"/>
    </location>
</feature>
<evidence type="ECO:0000259" key="4">
    <source>
        <dbReference type="PROSITE" id="PS51175"/>
    </source>
</evidence>
<dbReference type="InterPro" id="IPR029010">
    <property type="entry name" value="ThuA-like"/>
</dbReference>
<dbReference type="PROSITE" id="PS51175">
    <property type="entry name" value="CBM6"/>
    <property type="match status" value="1"/>
</dbReference>
<dbReference type="InterPro" id="IPR006584">
    <property type="entry name" value="Cellulose-bd_IV"/>
</dbReference>
<dbReference type="Proteomes" id="UP001501637">
    <property type="component" value="Unassembled WGS sequence"/>
</dbReference>
<evidence type="ECO:0000313" key="6">
    <source>
        <dbReference type="Proteomes" id="UP001501637"/>
    </source>
</evidence>
<dbReference type="EMBL" id="BAAAUG010000032">
    <property type="protein sequence ID" value="GAA3098289.1"/>
    <property type="molecule type" value="Genomic_DNA"/>
</dbReference>
<dbReference type="SUPFAM" id="SSF52317">
    <property type="entry name" value="Class I glutamine amidotransferase-like"/>
    <property type="match status" value="1"/>
</dbReference>
<dbReference type="InterPro" id="IPR012938">
    <property type="entry name" value="Glc/Sorbosone_DH"/>
</dbReference>
<dbReference type="Pfam" id="PF18911">
    <property type="entry name" value="PKD_4"/>
    <property type="match status" value="2"/>
</dbReference>
<dbReference type="RefSeq" id="WP_344520456.1">
    <property type="nucleotide sequence ID" value="NZ_BAAAUG010000032.1"/>
</dbReference>
<dbReference type="PROSITE" id="PS50093">
    <property type="entry name" value="PKD"/>
    <property type="match status" value="2"/>
</dbReference>
<dbReference type="InterPro" id="IPR022409">
    <property type="entry name" value="PKD/Chitinase_dom"/>
</dbReference>